<keyword evidence="4" id="KW-1185">Reference proteome</keyword>
<dbReference type="Gene3D" id="1.10.10.10">
    <property type="entry name" value="Winged helix-like DNA-binding domain superfamily/Winged helix DNA-binding domain"/>
    <property type="match status" value="1"/>
</dbReference>
<dbReference type="RefSeq" id="WP_250872766.1">
    <property type="nucleotide sequence ID" value="NZ_JALXFV010000003.1"/>
</dbReference>
<feature type="compositionally biased region" description="Polar residues" evidence="1">
    <location>
        <begin position="1"/>
        <end position="17"/>
    </location>
</feature>
<comment type="caution">
    <text evidence="3">The sequence shown here is derived from an EMBL/GenBank/DDBJ whole genome shotgun (WGS) entry which is preliminary data.</text>
</comment>
<protein>
    <submittedName>
        <fullName evidence="3">PadR family transcriptional regulator</fullName>
    </submittedName>
</protein>
<dbReference type="InterPro" id="IPR005149">
    <property type="entry name" value="Tscrpt_reg_PadR_N"/>
</dbReference>
<evidence type="ECO:0000259" key="2">
    <source>
        <dbReference type="Pfam" id="PF03551"/>
    </source>
</evidence>
<organism evidence="3 4">
    <name type="scientific">Halomarina rubra</name>
    <dbReference type="NCBI Taxonomy" id="2071873"/>
    <lineage>
        <taxon>Archaea</taxon>
        <taxon>Methanobacteriati</taxon>
        <taxon>Methanobacteriota</taxon>
        <taxon>Stenosarchaea group</taxon>
        <taxon>Halobacteria</taxon>
        <taxon>Halobacteriales</taxon>
        <taxon>Natronomonadaceae</taxon>
        <taxon>Halomarina</taxon>
    </lineage>
</organism>
<accession>A0ABD6AV75</accession>
<reference evidence="3 4" key="1">
    <citation type="journal article" date="2019" name="Int. J. Syst. Evol. Microbiol.">
        <title>The Global Catalogue of Microorganisms (GCM) 10K type strain sequencing project: providing services to taxonomists for standard genome sequencing and annotation.</title>
        <authorList>
            <consortium name="The Broad Institute Genomics Platform"/>
            <consortium name="The Broad Institute Genome Sequencing Center for Infectious Disease"/>
            <person name="Wu L."/>
            <person name="Ma J."/>
        </authorList>
    </citation>
    <scope>NUCLEOTIDE SEQUENCE [LARGE SCALE GENOMIC DNA]</scope>
    <source>
        <strain evidence="3 4">CGMCC 1.12563</strain>
    </source>
</reference>
<dbReference type="SUPFAM" id="SSF46785">
    <property type="entry name" value="Winged helix' DNA-binding domain"/>
    <property type="match status" value="1"/>
</dbReference>
<feature type="region of interest" description="Disordered" evidence="1">
    <location>
        <begin position="1"/>
        <end position="21"/>
    </location>
</feature>
<dbReference type="EMBL" id="JBHUDC010000003">
    <property type="protein sequence ID" value="MFD1512789.1"/>
    <property type="molecule type" value="Genomic_DNA"/>
</dbReference>
<evidence type="ECO:0000256" key="1">
    <source>
        <dbReference type="SAM" id="MobiDB-lite"/>
    </source>
</evidence>
<evidence type="ECO:0000313" key="3">
    <source>
        <dbReference type="EMBL" id="MFD1512789.1"/>
    </source>
</evidence>
<name>A0ABD6AV75_9EURY</name>
<dbReference type="InterPro" id="IPR036390">
    <property type="entry name" value="WH_DNA-bd_sf"/>
</dbReference>
<evidence type="ECO:0000313" key="4">
    <source>
        <dbReference type="Proteomes" id="UP001597187"/>
    </source>
</evidence>
<sequence>MSVNHSTPTAESPTDRSPSPIARLTGFQRDLLFVVASLEGTVPTGVTIQEELSDQRGDRVNHGRLYGNLRDLVDADLVEKRPVDGRTNTYRITESARDALQAHCNWEALCLGFESVTDEAADDADTEEDY</sequence>
<gene>
    <name evidence="3" type="ORF">ACFSBT_05765</name>
</gene>
<dbReference type="Proteomes" id="UP001597187">
    <property type="component" value="Unassembled WGS sequence"/>
</dbReference>
<dbReference type="InterPro" id="IPR036388">
    <property type="entry name" value="WH-like_DNA-bd_sf"/>
</dbReference>
<dbReference type="AlphaFoldDB" id="A0ABD6AV75"/>
<feature type="domain" description="Transcription regulator PadR N-terminal" evidence="2">
    <location>
        <begin position="44"/>
        <end position="101"/>
    </location>
</feature>
<proteinExistence type="predicted"/>
<dbReference type="Pfam" id="PF03551">
    <property type="entry name" value="PadR"/>
    <property type="match status" value="1"/>
</dbReference>